<organism evidence="5 6">
    <name type="scientific">Euplotes crassus</name>
    <dbReference type="NCBI Taxonomy" id="5936"/>
    <lineage>
        <taxon>Eukaryota</taxon>
        <taxon>Sar</taxon>
        <taxon>Alveolata</taxon>
        <taxon>Ciliophora</taxon>
        <taxon>Intramacronucleata</taxon>
        <taxon>Spirotrichea</taxon>
        <taxon>Hypotrichia</taxon>
        <taxon>Euplotida</taxon>
        <taxon>Euplotidae</taxon>
        <taxon>Moneuplotes</taxon>
    </lineage>
</organism>
<keyword evidence="2 3" id="KW-0808">Transferase</keyword>
<dbReference type="GO" id="GO:0008260">
    <property type="term" value="F:succinyl-CoA:3-oxo-acid CoA-transferase activity"/>
    <property type="evidence" value="ECO:0007669"/>
    <property type="project" value="UniProtKB-EC"/>
</dbReference>
<evidence type="ECO:0000313" key="6">
    <source>
        <dbReference type="Proteomes" id="UP001295684"/>
    </source>
</evidence>
<comment type="similarity">
    <text evidence="1 3">Belongs to the 3-oxoacid CoA-transferase family.</text>
</comment>
<accession>A0AAD1UF52</accession>
<evidence type="ECO:0000256" key="4">
    <source>
        <dbReference type="PIRSR" id="PIRSR000858-1"/>
    </source>
</evidence>
<dbReference type="EMBL" id="CAMPGE010007908">
    <property type="protein sequence ID" value="CAI2366826.1"/>
    <property type="molecule type" value="Genomic_DNA"/>
</dbReference>
<sequence length="505" mass="54405">MFSRSTSLFLKRRLVSNLSMAPSRTMVNKILPSAAEAVKDIPDGATLSVGGFGQCGLPENLIQALEEHGAKDLTCISNNAGVSDFGIGKLMGKRQVKKMISSYVGENQRFKDQYLDGTIELELVPQGTLAEKLRAGGAGIPAFYTPTGVGSAVADGGATIKYKPGTKEAEILSEPKEERIFKGRKYILEESLTADFALVKAWKADKAGNVIFNKSARNFNADCAKAGKICIVEVEEIVEIDSFDPDHVHLPHIYVQRLIKGDNYVKPIEILTYSNPGETGASSSIFQGEAGERRKRIAMKAASLIQDGMYINLGIGIPTLATNFIAPDVHVTFQSENGILGLGEFPPKDKVDADLINAGKQSVSVVPGASFFTSSDSFAMIRGGHVDITFLGGMQVAENGDLANWIIPGSLIKGMGGAMDLVGGAKKVVIMMEHTVKGKELKILKECTLPLTRPQVVDTLITDLATFQWKEGKMILTDIAEVTTVDHVRSVTEASFEVADDLGRY</sequence>
<dbReference type="PANTHER" id="PTHR13707:SF60">
    <property type="entry name" value="ACETATE COA-TRANSFERASE SUBUNIT ALPHA"/>
    <property type="match status" value="1"/>
</dbReference>
<dbReference type="InterPro" id="IPR004165">
    <property type="entry name" value="CoA_trans_fam_I"/>
</dbReference>
<dbReference type="AlphaFoldDB" id="A0AAD1UF52"/>
<dbReference type="InterPro" id="IPR012792">
    <property type="entry name" value="3-oxoacid_CoA-transf_A"/>
</dbReference>
<reference evidence="5" key="1">
    <citation type="submission" date="2023-07" db="EMBL/GenBank/DDBJ databases">
        <authorList>
            <consortium name="AG Swart"/>
            <person name="Singh M."/>
            <person name="Singh A."/>
            <person name="Seah K."/>
            <person name="Emmerich C."/>
        </authorList>
    </citation>
    <scope>NUCLEOTIDE SEQUENCE</scope>
    <source>
        <strain evidence="5">DP1</strain>
    </source>
</reference>
<evidence type="ECO:0000256" key="1">
    <source>
        <dbReference type="ARBA" id="ARBA00007154"/>
    </source>
</evidence>
<dbReference type="SUPFAM" id="SSF100950">
    <property type="entry name" value="NagB/RpiA/CoA transferase-like"/>
    <property type="match status" value="2"/>
</dbReference>
<comment type="pathway">
    <text evidence="3">Ketone metabolism; succinyl-CoA degradation; acetoacetyl-CoA from succinyl-CoA: step 1/1.</text>
</comment>
<dbReference type="Gene3D" id="3.40.1080.10">
    <property type="entry name" value="Glutaconate Coenzyme A-transferase"/>
    <property type="match status" value="2"/>
</dbReference>
<dbReference type="GO" id="GO:0046952">
    <property type="term" value="P:ketone body catabolic process"/>
    <property type="evidence" value="ECO:0007669"/>
    <property type="project" value="InterPro"/>
</dbReference>
<protein>
    <recommendedName>
        <fullName evidence="3">Succinyl-CoA:3-ketoacid-coenzyme A transferase</fullName>
        <ecNumber evidence="3">2.8.3.5</ecNumber>
    </recommendedName>
</protein>
<dbReference type="Proteomes" id="UP001295684">
    <property type="component" value="Unassembled WGS sequence"/>
</dbReference>
<dbReference type="PROSITE" id="PS01274">
    <property type="entry name" value="COA_TRANSF_2"/>
    <property type="match status" value="1"/>
</dbReference>
<dbReference type="FunFam" id="3.40.1080.10:FF:000002">
    <property type="entry name" value="Succinyl-CoA:3-ketoacid-coenzyme A transferase, mitochondrial"/>
    <property type="match status" value="1"/>
</dbReference>
<dbReference type="InterPro" id="IPR037171">
    <property type="entry name" value="NagB/RpiA_transferase-like"/>
</dbReference>
<dbReference type="NCBIfam" id="TIGR02428">
    <property type="entry name" value="pcaJ_scoB_fam"/>
    <property type="match status" value="1"/>
</dbReference>
<comment type="caution">
    <text evidence="5">The sequence shown here is derived from an EMBL/GenBank/DDBJ whole genome shotgun (WGS) entry which is preliminary data.</text>
</comment>
<comment type="function">
    <text evidence="3">Key enzyme for ketone body catabolism. Transfers the CoA moiety from succinate to acetoacetate. Formation of the enzyme-CoA intermediate proceeds via an unstable anhydride species formed between the carboxylate groups of the enzyme and substrate.</text>
</comment>
<evidence type="ECO:0000256" key="3">
    <source>
        <dbReference type="PIRNR" id="PIRNR000858"/>
    </source>
</evidence>
<feature type="active site" description="5-glutamyl coenzyme A thioester intermediate" evidence="4">
    <location>
        <position position="336"/>
    </location>
</feature>
<evidence type="ECO:0000256" key="2">
    <source>
        <dbReference type="ARBA" id="ARBA00022679"/>
    </source>
</evidence>
<keyword evidence="6" id="KW-1185">Reference proteome</keyword>
<dbReference type="NCBIfam" id="TIGR02429">
    <property type="entry name" value="pcaI_scoA_fam"/>
    <property type="match status" value="1"/>
</dbReference>
<dbReference type="EC" id="2.8.3.5" evidence="3"/>
<dbReference type="PANTHER" id="PTHR13707">
    <property type="entry name" value="KETOACID-COENZYME A TRANSFERASE"/>
    <property type="match status" value="1"/>
</dbReference>
<evidence type="ECO:0000313" key="5">
    <source>
        <dbReference type="EMBL" id="CAI2366826.1"/>
    </source>
</evidence>
<gene>
    <name evidence="5" type="ORF">ECRASSUSDP1_LOCUS8100</name>
</gene>
<proteinExistence type="inferred from homology"/>
<dbReference type="SMART" id="SM00882">
    <property type="entry name" value="CoA_trans"/>
    <property type="match status" value="2"/>
</dbReference>
<dbReference type="InterPro" id="IPR014388">
    <property type="entry name" value="3-oxoacid_CoA-transferase"/>
</dbReference>
<name>A0AAD1UF52_EUPCR</name>
<dbReference type="InterPro" id="IPR004164">
    <property type="entry name" value="CoA_transf_AS"/>
</dbReference>
<keyword evidence="3" id="KW-0496">Mitochondrion</keyword>
<dbReference type="InterPro" id="IPR012791">
    <property type="entry name" value="3-oxoacid_CoA-transf_B"/>
</dbReference>
<dbReference type="PIRSF" id="PIRSF000858">
    <property type="entry name" value="SCOT-t"/>
    <property type="match status" value="1"/>
</dbReference>
<dbReference type="Pfam" id="PF01144">
    <property type="entry name" value="CoA_trans"/>
    <property type="match status" value="2"/>
</dbReference>
<comment type="catalytic activity">
    <reaction evidence="3">
        <text>a 3-oxo acid + succinyl-CoA = a 3-oxoacyl-CoA + succinate</text>
        <dbReference type="Rhea" id="RHEA:24564"/>
        <dbReference type="ChEBI" id="CHEBI:30031"/>
        <dbReference type="ChEBI" id="CHEBI:35973"/>
        <dbReference type="ChEBI" id="CHEBI:57292"/>
        <dbReference type="ChEBI" id="CHEBI:90726"/>
        <dbReference type="EC" id="2.8.3.5"/>
    </reaction>
</comment>